<keyword evidence="1" id="KW-0175">Coiled coil</keyword>
<dbReference type="Proteomes" id="UP000509405">
    <property type="component" value="Segment"/>
</dbReference>
<proteinExistence type="predicted"/>
<accession>A0A6M9Z737</accession>
<name>A0A6M9Z737_9CAUD</name>
<organism evidence="2 3">
    <name type="scientific">Bacillus phage Novomoskovsk</name>
    <dbReference type="NCBI Taxonomy" id="2736258"/>
    <lineage>
        <taxon>Viruses</taxon>
        <taxon>Duplodnaviria</taxon>
        <taxon>Heunggongvirae</taxon>
        <taxon>Uroviricota</taxon>
        <taxon>Caudoviricetes</taxon>
        <taxon>Ehrlichviridae</taxon>
        <taxon>Andromedavirus</taxon>
        <taxon>Andromedavirus novomoskovsk</taxon>
    </lineage>
</organism>
<gene>
    <name evidence="2" type="ORF">Novomoskovsk_75</name>
</gene>
<evidence type="ECO:0000313" key="3">
    <source>
        <dbReference type="Proteomes" id="UP000509405"/>
    </source>
</evidence>
<feature type="coiled-coil region" evidence="1">
    <location>
        <begin position="55"/>
        <end position="82"/>
    </location>
</feature>
<protein>
    <submittedName>
        <fullName evidence="2">Uncharacterized protein</fullName>
    </submittedName>
</protein>
<reference evidence="2 3" key="1">
    <citation type="submission" date="2020-05" db="EMBL/GenBank/DDBJ databases">
        <authorList>
            <person name="Piligrimova E."/>
            <person name="Kazantseva O."/>
            <person name="Skorynina A."/>
            <person name="Shadrin A."/>
        </authorList>
    </citation>
    <scope>NUCLEOTIDE SEQUENCE [LARGE SCALE GENOMIC DNA]</scope>
</reference>
<evidence type="ECO:0000313" key="2">
    <source>
        <dbReference type="EMBL" id="QKN88263.1"/>
    </source>
</evidence>
<sequence>MTCISYHVSILIDSKLESMTQVIERGKILKTLRESLIEDRIAEISTEVKLQSKRKRSAEEALKRINSRLEELHQEWNEMDIELKHHQYKRGAL</sequence>
<dbReference type="EMBL" id="MT422786">
    <property type="protein sequence ID" value="QKN88263.1"/>
    <property type="molecule type" value="Genomic_DNA"/>
</dbReference>
<evidence type="ECO:0000256" key="1">
    <source>
        <dbReference type="SAM" id="Coils"/>
    </source>
</evidence>
<keyword evidence="3" id="KW-1185">Reference proteome</keyword>